<feature type="active site" description="Proton acceptor" evidence="12">
    <location>
        <position position="154"/>
    </location>
</feature>
<keyword evidence="8 14" id="KW-0443">Lipid metabolism</keyword>
<organism evidence="16 17">
    <name type="scientific">Eubacterium plexicaudatum ASF492</name>
    <dbReference type="NCBI Taxonomy" id="1235802"/>
    <lineage>
        <taxon>Bacteria</taxon>
        <taxon>Bacillati</taxon>
        <taxon>Bacillota</taxon>
        <taxon>Clostridia</taxon>
        <taxon>Eubacteriales</taxon>
        <taxon>Eubacteriaceae</taxon>
        <taxon>Eubacterium</taxon>
    </lineage>
</organism>
<dbReference type="Pfam" id="PF13561">
    <property type="entry name" value="adh_short_C2"/>
    <property type="match status" value="1"/>
</dbReference>
<keyword evidence="4 14" id="KW-0444">Lipid biosynthesis</keyword>
<dbReference type="PRINTS" id="PR00080">
    <property type="entry name" value="SDRFAMILY"/>
</dbReference>
<dbReference type="GO" id="GO:0008202">
    <property type="term" value="P:steroid metabolic process"/>
    <property type="evidence" value="ECO:0007669"/>
    <property type="project" value="UniProtKB-KW"/>
</dbReference>
<dbReference type="CDD" id="cd05333">
    <property type="entry name" value="BKR_SDR_c"/>
    <property type="match status" value="1"/>
</dbReference>
<dbReference type="NCBIfam" id="TIGR01830">
    <property type="entry name" value="3oxo_ACP_reduc"/>
    <property type="match status" value="1"/>
</dbReference>
<evidence type="ECO:0000256" key="3">
    <source>
        <dbReference type="ARBA" id="ARBA00006484"/>
    </source>
</evidence>
<evidence type="ECO:0000256" key="14">
    <source>
        <dbReference type="RuleBase" id="RU366074"/>
    </source>
</evidence>
<evidence type="ECO:0000256" key="2">
    <source>
        <dbReference type="ARBA" id="ARBA00005194"/>
    </source>
</evidence>
<dbReference type="SMART" id="SM00822">
    <property type="entry name" value="PKS_KR"/>
    <property type="match status" value="1"/>
</dbReference>
<dbReference type="eggNOG" id="COG1028">
    <property type="taxonomic scope" value="Bacteria"/>
</dbReference>
<dbReference type="AlphaFoldDB" id="N2A5N8"/>
<dbReference type="SUPFAM" id="SSF51735">
    <property type="entry name" value="NAD(P)-binding Rossmann-fold domains"/>
    <property type="match status" value="1"/>
</dbReference>
<dbReference type="Proteomes" id="UP000012589">
    <property type="component" value="Unassembled WGS sequence"/>
</dbReference>
<accession>N2A5N8</accession>
<keyword evidence="6 13" id="KW-0521">NADP</keyword>
<dbReference type="NCBIfam" id="NF005559">
    <property type="entry name" value="PRK07231.1"/>
    <property type="match status" value="1"/>
</dbReference>
<evidence type="ECO:0000256" key="6">
    <source>
        <dbReference type="ARBA" id="ARBA00022857"/>
    </source>
</evidence>
<evidence type="ECO:0000313" key="16">
    <source>
        <dbReference type="EMBL" id="EMZ21758.1"/>
    </source>
</evidence>
<evidence type="ECO:0000259" key="15">
    <source>
        <dbReference type="SMART" id="SM00822"/>
    </source>
</evidence>
<dbReference type="GO" id="GO:0004316">
    <property type="term" value="F:3-oxoacyl-[acyl-carrier-protein] reductase (NADPH) activity"/>
    <property type="evidence" value="ECO:0007669"/>
    <property type="project" value="UniProtKB-UniRule"/>
</dbReference>
<evidence type="ECO:0000256" key="11">
    <source>
        <dbReference type="ARBA" id="ARBA00048508"/>
    </source>
</evidence>
<dbReference type="PRINTS" id="PR00081">
    <property type="entry name" value="GDHRDH"/>
</dbReference>
<evidence type="ECO:0000256" key="13">
    <source>
        <dbReference type="PIRSR" id="PIRSR611284-2"/>
    </source>
</evidence>
<dbReference type="InterPro" id="IPR002347">
    <property type="entry name" value="SDR_fam"/>
</dbReference>
<feature type="binding site" evidence="13">
    <location>
        <begin position="154"/>
        <end position="158"/>
    </location>
    <ligand>
        <name>NADP(+)</name>
        <dbReference type="ChEBI" id="CHEBI:58349"/>
    </ligand>
</feature>
<dbReference type="PANTHER" id="PTHR42879:SF2">
    <property type="entry name" value="3-OXOACYL-[ACYL-CARRIER-PROTEIN] REDUCTASE FABG"/>
    <property type="match status" value="1"/>
</dbReference>
<dbReference type="HOGENOM" id="CLU_010194_1_3_9"/>
<dbReference type="InterPro" id="IPR020904">
    <property type="entry name" value="Sc_DH/Rdtase_CS"/>
</dbReference>
<proteinExistence type="inferred from homology"/>
<dbReference type="PROSITE" id="PS00061">
    <property type="entry name" value="ADH_SHORT"/>
    <property type="match status" value="1"/>
</dbReference>
<reference evidence="16 17" key="1">
    <citation type="journal article" date="2014" name="Genome Announc.">
        <title>Draft genome sequences of the altered schaedler flora, a defined bacterial community from gnotobiotic mice.</title>
        <authorList>
            <person name="Wannemuehler M.J."/>
            <person name="Overstreet A.M."/>
            <person name="Ward D.V."/>
            <person name="Phillips G.J."/>
        </authorList>
    </citation>
    <scope>NUCLEOTIDE SEQUENCE [LARGE SCALE GENOMIC DNA]</scope>
    <source>
        <strain evidence="16 17">ASF492</strain>
    </source>
</reference>
<keyword evidence="7 14" id="KW-0560">Oxidoreductase</keyword>
<keyword evidence="10" id="KW-0753">Steroid metabolism</keyword>
<comment type="similarity">
    <text evidence="3 14">Belongs to the short-chain dehydrogenases/reductases (SDR) family.</text>
</comment>
<dbReference type="OrthoDB" id="9803333at2"/>
<dbReference type="InterPro" id="IPR011284">
    <property type="entry name" value="3oxo_ACP_reduc"/>
</dbReference>
<dbReference type="EMBL" id="AQFT01000127">
    <property type="protein sequence ID" value="EMZ21758.1"/>
    <property type="molecule type" value="Genomic_DNA"/>
</dbReference>
<dbReference type="EC" id="1.1.1.100" evidence="14"/>
<protein>
    <recommendedName>
        <fullName evidence="14">3-oxoacyl-[acyl-carrier-protein] reductase</fullName>
        <ecNumber evidence="14">1.1.1.100</ecNumber>
    </recommendedName>
</protein>
<dbReference type="Gene3D" id="3.40.50.720">
    <property type="entry name" value="NAD(P)-binding Rossmann-like Domain"/>
    <property type="match status" value="1"/>
</dbReference>
<feature type="domain" description="Ketoreductase" evidence="15">
    <location>
        <begin position="5"/>
        <end position="185"/>
    </location>
</feature>
<dbReference type="NCBIfam" id="NF009466">
    <property type="entry name" value="PRK12826.1-2"/>
    <property type="match status" value="1"/>
</dbReference>
<dbReference type="InterPro" id="IPR057326">
    <property type="entry name" value="KR_dom"/>
</dbReference>
<dbReference type="UniPathway" id="UPA00094"/>
<comment type="catalytic activity">
    <reaction evidence="11 14">
        <text>a (3R)-hydroxyacyl-[ACP] + NADP(+) = a 3-oxoacyl-[ACP] + NADPH + H(+)</text>
        <dbReference type="Rhea" id="RHEA:17397"/>
        <dbReference type="Rhea" id="RHEA-COMP:9916"/>
        <dbReference type="Rhea" id="RHEA-COMP:9945"/>
        <dbReference type="ChEBI" id="CHEBI:15378"/>
        <dbReference type="ChEBI" id="CHEBI:57783"/>
        <dbReference type="ChEBI" id="CHEBI:58349"/>
        <dbReference type="ChEBI" id="CHEBI:78776"/>
        <dbReference type="ChEBI" id="CHEBI:78827"/>
        <dbReference type="EC" id="1.1.1.100"/>
    </reaction>
</comment>
<gene>
    <name evidence="16" type="ORF">C823_04359</name>
</gene>
<comment type="pathway">
    <text evidence="2 14">Lipid metabolism; fatty acid biosynthesis.</text>
</comment>
<comment type="subunit">
    <text evidence="14">Homotetramer.</text>
</comment>
<feature type="binding site" evidence="13">
    <location>
        <position position="89"/>
    </location>
    <ligand>
        <name>NADP(+)</name>
        <dbReference type="ChEBI" id="CHEBI:58349"/>
    </ligand>
</feature>
<dbReference type="InterPro" id="IPR050259">
    <property type="entry name" value="SDR"/>
</dbReference>
<dbReference type="PATRIC" id="fig|1235802.3.peg.4629"/>
<feature type="binding site" evidence="13">
    <location>
        <begin position="62"/>
        <end position="63"/>
    </location>
    <ligand>
        <name>NADP(+)</name>
        <dbReference type="ChEBI" id="CHEBI:58349"/>
    </ligand>
</feature>
<feature type="binding site" evidence="13">
    <location>
        <begin position="11"/>
        <end position="14"/>
    </location>
    <ligand>
        <name>NADP(+)</name>
        <dbReference type="ChEBI" id="CHEBI:58349"/>
    </ligand>
</feature>
<keyword evidence="5 14" id="KW-0276">Fatty acid metabolism</keyword>
<evidence type="ECO:0000256" key="10">
    <source>
        <dbReference type="ARBA" id="ARBA00023221"/>
    </source>
</evidence>
<evidence type="ECO:0000256" key="12">
    <source>
        <dbReference type="PIRSR" id="PIRSR611284-1"/>
    </source>
</evidence>
<dbReference type="GO" id="GO:0051287">
    <property type="term" value="F:NAD binding"/>
    <property type="evidence" value="ECO:0007669"/>
    <property type="project" value="UniProtKB-UniRule"/>
</dbReference>
<dbReference type="PANTHER" id="PTHR42879">
    <property type="entry name" value="3-OXOACYL-(ACYL-CARRIER-PROTEIN) REDUCTASE"/>
    <property type="match status" value="1"/>
</dbReference>
<dbReference type="FunFam" id="3.40.50.720:FF:000037">
    <property type="entry name" value="3-oxoacyl-[acyl-carrier-protein] reductase FabG"/>
    <property type="match status" value="1"/>
</dbReference>
<sequence length="246" mass="25923">MLTDKIALVTGAGRGIGKAAAKLLAAHGAYVYVNYNGSEEAARQTVDEIKQNGGKAEALQCNVADFQACADMIAAIIRQSGRLDILVNNAGITRDGLLMKMSEEDYDQVLDINLKGTFHTIRHASRYMLKQKSGKIINMTSVSGVLGNAGQANYSASKAGVIGLTKSAARELASRGICVNAIAPGYVETDMTNGLSEQVKTQMLAQIPMGRAASPEEIANTVLFLASDQSAYITGQVLCVDGGMAM</sequence>
<keyword evidence="9 14" id="KW-0275">Fatty acid biosynthesis</keyword>
<evidence type="ECO:0000256" key="1">
    <source>
        <dbReference type="ARBA" id="ARBA00002607"/>
    </source>
</evidence>
<comment type="caution">
    <text evidence="16">The sequence shown here is derived from an EMBL/GenBank/DDBJ whole genome shotgun (WGS) entry which is preliminary data.</text>
</comment>
<evidence type="ECO:0000256" key="5">
    <source>
        <dbReference type="ARBA" id="ARBA00022832"/>
    </source>
</evidence>
<dbReference type="GO" id="GO:0006633">
    <property type="term" value="P:fatty acid biosynthetic process"/>
    <property type="evidence" value="ECO:0007669"/>
    <property type="project" value="UniProtKB-UniPathway"/>
</dbReference>
<dbReference type="STRING" id="1235802.C823_04359"/>
<comment type="function">
    <text evidence="1 14">Catalyzes the NADPH-dependent reduction of beta-ketoacyl-ACP substrates to beta-hydroxyacyl-ACP products, the first reductive step in the elongation cycle of fatty acid biosynthesis.</text>
</comment>
<evidence type="ECO:0000256" key="8">
    <source>
        <dbReference type="ARBA" id="ARBA00023098"/>
    </source>
</evidence>
<evidence type="ECO:0000256" key="7">
    <source>
        <dbReference type="ARBA" id="ARBA00023002"/>
    </source>
</evidence>
<dbReference type="InterPro" id="IPR036291">
    <property type="entry name" value="NAD(P)-bd_dom_sf"/>
</dbReference>
<evidence type="ECO:0000313" key="17">
    <source>
        <dbReference type="Proteomes" id="UP000012589"/>
    </source>
</evidence>
<keyword evidence="17" id="KW-1185">Reference proteome</keyword>
<evidence type="ECO:0000256" key="9">
    <source>
        <dbReference type="ARBA" id="ARBA00023160"/>
    </source>
</evidence>
<evidence type="ECO:0000256" key="4">
    <source>
        <dbReference type="ARBA" id="ARBA00022516"/>
    </source>
</evidence>
<dbReference type="NCBIfam" id="NF004198">
    <property type="entry name" value="PRK05653.1-3"/>
    <property type="match status" value="1"/>
</dbReference>
<name>N2A5N8_9FIRM</name>